<dbReference type="EMBL" id="BJLR01000009">
    <property type="protein sequence ID" value="GEA87050.1"/>
    <property type="molecule type" value="Genomic_DNA"/>
</dbReference>
<keyword evidence="3" id="KW-1185">Reference proteome</keyword>
<dbReference type="Proteomes" id="UP000317046">
    <property type="component" value="Unassembled WGS sequence"/>
</dbReference>
<dbReference type="AlphaFoldDB" id="A0A4Y3KVW4"/>
<reference evidence="2" key="1">
    <citation type="submission" date="2019-06" db="EMBL/GenBank/DDBJ databases">
        <title>Whole genome shotgun sequence of Cellulomonas cellasea NBRC 3753.</title>
        <authorList>
            <person name="Hosoyama A."/>
            <person name="Uohara A."/>
            <person name="Ohji S."/>
            <person name="Ichikawa N."/>
        </authorList>
    </citation>
    <scope>NUCLEOTIDE SEQUENCE [LARGE SCALE GENOMIC DNA]</scope>
    <source>
        <strain evidence="2">NBRC 3753</strain>
    </source>
</reference>
<protein>
    <submittedName>
        <fullName evidence="2">Uncharacterized protein</fullName>
    </submittedName>
</protein>
<gene>
    <name evidence="2" type="ORF">CCE01nite_09990</name>
</gene>
<evidence type="ECO:0000313" key="2">
    <source>
        <dbReference type="EMBL" id="GEA87050.1"/>
    </source>
</evidence>
<name>A0A4Y3KVW4_9CELL</name>
<accession>A0A4Y3KVW4</accession>
<evidence type="ECO:0000313" key="3">
    <source>
        <dbReference type="Proteomes" id="UP000317046"/>
    </source>
</evidence>
<feature type="region of interest" description="Disordered" evidence="1">
    <location>
        <begin position="58"/>
        <end position="112"/>
    </location>
</feature>
<proteinExistence type="predicted"/>
<feature type="compositionally biased region" description="Basic residues" evidence="1">
    <location>
        <begin position="89"/>
        <end position="112"/>
    </location>
</feature>
<comment type="caution">
    <text evidence="2">The sequence shown here is derived from an EMBL/GenBank/DDBJ whole genome shotgun (WGS) entry which is preliminary data.</text>
</comment>
<evidence type="ECO:0000256" key="1">
    <source>
        <dbReference type="SAM" id="MobiDB-lite"/>
    </source>
</evidence>
<sequence length="112" mass="12524">MTFEDRARVLHEGGTDLDEVLARPRAEGASIVDCVKVVRAVEGIPLGEAKRIVDASPAWASHREGNRRLRARSNRPPAGPAALRSRQQTAHRVRARTPHRDGRRWRSPTRPP</sequence>
<organism evidence="2 3">
    <name type="scientific">Cellulomonas cellasea</name>
    <dbReference type="NCBI Taxonomy" id="43670"/>
    <lineage>
        <taxon>Bacteria</taxon>
        <taxon>Bacillati</taxon>
        <taxon>Actinomycetota</taxon>
        <taxon>Actinomycetes</taxon>
        <taxon>Micrococcales</taxon>
        <taxon>Cellulomonadaceae</taxon>
        <taxon>Cellulomonas</taxon>
    </lineage>
</organism>